<feature type="chain" id="PRO_5037743756" description="Cytochrome c domain-containing protein" evidence="6">
    <location>
        <begin position="22"/>
        <end position="440"/>
    </location>
</feature>
<keyword evidence="6" id="KW-0732">Signal</keyword>
<dbReference type="RefSeq" id="WP_168148611.1">
    <property type="nucleotide sequence ID" value="NZ_JAAVXB010000007.1"/>
</dbReference>
<evidence type="ECO:0000313" key="8">
    <source>
        <dbReference type="EMBL" id="NKF23287.1"/>
    </source>
</evidence>
<evidence type="ECO:0000256" key="4">
    <source>
        <dbReference type="PROSITE-ProRule" id="PRU00433"/>
    </source>
</evidence>
<gene>
    <name evidence="8" type="ORF">G7Y82_13280</name>
</gene>
<dbReference type="InterPro" id="IPR036909">
    <property type="entry name" value="Cyt_c-like_dom_sf"/>
</dbReference>
<reference evidence="8" key="1">
    <citation type="submission" date="2020-03" db="EMBL/GenBank/DDBJ databases">
        <title>Solimonas marina sp. nov., isolated from deep seawater of the Pacific Ocean.</title>
        <authorList>
            <person name="Liu X."/>
            <person name="Lai Q."/>
            <person name="Sun F."/>
            <person name="Gai Y."/>
            <person name="Li G."/>
            <person name="Shao Z."/>
        </authorList>
    </citation>
    <scope>NUCLEOTIDE SEQUENCE</scope>
    <source>
        <strain evidence="8">C16B3</strain>
    </source>
</reference>
<accession>A0A970B5D4</accession>
<protein>
    <recommendedName>
        <fullName evidence="7">Cytochrome c domain-containing protein</fullName>
    </recommendedName>
</protein>
<dbReference type="InterPro" id="IPR051395">
    <property type="entry name" value="Cytochrome_c_Peroxidase/MauG"/>
</dbReference>
<evidence type="ECO:0000256" key="1">
    <source>
        <dbReference type="ARBA" id="ARBA00022617"/>
    </source>
</evidence>
<evidence type="ECO:0000256" key="5">
    <source>
        <dbReference type="SAM" id="MobiDB-lite"/>
    </source>
</evidence>
<sequence>MRRRGIAAALVAAGLAGSVWAAGDATAQVAFKDRRDPPSYRPLTPDEQQSRDFGLTIFDTTWVAAGIPRAARRDGVGPLYAAASCDACHNDGARAPGPADDGRQPAGLLVQLRRAGSDDTGDVRYGHILGTQAIDAWRPEASVTLHYRLRNGRYADGTGWQLREPQYTVTGTRYGPLADDTVIAPRLAPAIFGDGLLEAVPIETLQALEQQERGTVSGHIAWRTHDGRRVPGRFGWQADAVSVADQTTRAFAREMGLTSSAQPHDDCTAAQTDCRTAPSGGSPEVPDDFITSVLMFEQTLAVPNSSADNKTDGDPRGAALFERSGCAACHPPSLPVRGIDGLTQIHPYTDLLVHDMGPALADRRVDGRPAPRAWRTAPLWGLGYALHAANRQLGLLHDGRARSVAEAVLWHGGDAAASRAAFMALSATDRRRLSDWVGTR</sequence>
<keyword evidence="1 4" id="KW-0349">Heme</keyword>
<keyword evidence="9" id="KW-1185">Reference proteome</keyword>
<keyword evidence="3 4" id="KW-0408">Iron</keyword>
<evidence type="ECO:0000259" key="7">
    <source>
        <dbReference type="PROSITE" id="PS51007"/>
    </source>
</evidence>
<name>A0A970B5D4_9GAMM</name>
<dbReference type="PANTHER" id="PTHR30600">
    <property type="entry name" value="CYTOCHROME C PEROXIDASE-RELATED"/>
    <property type="match status" value="1"/>
</dbReference>
<evidence type="ECO:0000256" key="2">
    <source>
        <dbReference type="ARBA" id="ARBA00022723"/>
    </source>
</evidence>
<dbReference type="InterPro" id="IPR010538">
    <property type="entry name" value="DHOR"/>
</dbReference>
<organism evidence="8 9">
    <name type="scientific">Solimonas marina</name>
    <dbReference type="NCBI Taxonomy" id="2714601"/>
    <lineage>
        <taxon>Bacteria</taxon>
        <taxon>Pseudomonadati</taxon>
        <taxon>Pseudomonadota</taxon>
        <taxon>Gammaproteobacteria</taxon>
        <taxon>Nevskiales</taxon>
        <taxon>Nevskiaceae</taxon>
        <taxon>Solimonas</taxon>
    </lineage>
</organism>
<dbReference type="SUPFAM" id="SSF46626">
    <property type="entry name" value="Cytochrome c"/>
    <property type="match status" value="1"/>
</dbReference>
<dbReference type="AlphaFoldDB" id="A0A970B5D4"/>
<keyword evidence="2 4" id="KW-0479">Metal-binding</keyword>
<comment type="caution">
    <text evidence="8">The sequence shown here is derived from an EMBL/GenBank/DDBJ whole genome shotgun (WGS) entry which is preliminary data.</text>
</comment>
<feature type="domain" description="Cytochrome c" evidence="7">
    <location>
        <begin position="312"/>
        <end position="440"/>
    </location>
</feature>
<proteinExistence type="predicted"/>
<dbReference type="EMBL" id="JAAVXB010000007">
    <property type="protein sequence ID" value="NKF23287.1"/>
    <property type="molecule type" value="Genomic_DNA"/>
</dbReference>
<evidence type="ECO:0000256" key="6">
    <source>
        <dbReference type="SAM" id="SignalP"/>
    </source>
</evidence>
<dbReference type="Gene3D" id="1.10.760.10">
    <property type="entry name" value="Cytochrome c-like domain"/>
    <property type="match status" value="1"/>
</dbReference>
<feature type="region of interest" description="Disordered" evidence="5">
    <location>
        <begin position="260"/>
        <end position="282"/>
    </location>
</feature>
<dbReference type="GO" id="GO:0004130">
    <property type="term" value="F:cytochrome-c peroxidase activity"/>
    <property type="evidence" value="ECO:0007669"/>
    <property type="project" value="TreeGrafter"/>
</dbReference>
<dbReference type="GO" id="GO:0046872">
    <property type="term" value="F:metal ion binding"/>
    <property type="evidence" value="ECO:0007669"/>
    <property type="project" value="UniProtKB-KW"/>
</dbReference>
<dbReference type="GO" id="GO:0009055">
    <property type="term" value="F:electron transfer activity"/>
    <property type="evidence" value="ECO:0007669"/>
    <property type="project" value="InterPro"/>
</dbReference>
<evidence type="ECO:0000313" key="9">
    <source>
        <dbReference type="Proteomes" id="UP000653472"/>
    </source>
</evidence>
<dbReference type="PROSITE" id="PS51007">
    <property type="entry name" value="CYTC"/>
    <property type="match status" value="1"/>
</dbReference>
<feature type="signal peptide" evidence="6">
    <location>
        <begin position="1"/>
        <end position="21"/>
    </location>
</feature>
<dbReference type="GO" id="GO:0020037">
    <property type="term" value="F:heme binding"/>
    <property type="evidence" value="ECO:0007669"/>
    <property type="project" value="InterPro"/>
</dbReference>
<dbReference type="InterPro" id="IPR009056">
    <property type="entry name" value="Cyt_c-like_dom"/>
</dbReference>
<evidence type="ECO:0000256" key="3">
    <source>
        <dbReference type="ARBA" id="ARBA00023004"/>
    </source>
</evidence>
<dbReference type="Pfam" id="PF06537">
    <property type="entry name" value="DHOR"/>
    <property type="match status" value="1"/>
</dbReference>
<dbReference type="Proteomes" id="UP000653472">
    <property type="component" value="Unassembled WGS sequence"/>
</dbReference>
<dbReference type="PANTHER" id="PTHR30600:SF4">
    <property type="entry name" value="CYTOCHROME C DOMAIN-CONTAINING PROTEIN"/>
    <property type="match status" value="1"/>
</dbReference>